<proteinExistence type="predicted"/>
<dbReference type="AlphaFoldDB" id="U4VCJ1"/>
<dbReference type="InterPro" id="IPR036390">
    <property type="entry name" value="WH_DNA-bd_sf"/>
</dbReference>
<reference evidence="1 2" key="1">
    <citation type="journal article" date="2014" name="FEMS Microbiol. Lett.">
        <title>Genome sequencing analysis reveals virulence-related gene content of Ochrobactrum intermedium strain 229E, a urease-positive strain isolated from the human gastric niche.</title>
        <authorList>
            <person name="Kulkarni G.J."/>
            <person name="Shetty S."/>
            <person name="Dharne M.S."/>
            <person name="Shouche Y.S."/>
        </authorList>
    </citation>
    <scope>NUCLEOTIDE SEQUENCE [LARGE SCALE GENOMIC DNA]</scope>
    <source>
        <strain evidence="1 2">229E</strain>
    </source>
</reference>
<dbReference type="InterPro" id="IPR036388">
    <property type="entry name" value="WH-like_DNA-bd_sf"/>
</dbReference>
<comment type="caution">
    <text evidence="1">The sequence shown here is derived from an EMBL/GenBank/DDBJ whole genome shotgun (WGS) entry which is preliminary data.</text>
</comment>
<evidence type="ECO:0000313" key="2">
    <source>
        <dbReference type="Proteomes" id="UP000016842"/>
    </source>
</evidence>
<evidence type="ECO:0008006" key="3">
    <source>
        <dbReference type="Google" id="ProtNLM"/>
    </source>
</evidence>
<name>U4VCJ1_9HYPH</name>
<dbReference type="EMBL" id="ASXJ01000002">
    <property type="protein sequence ID" value="ERM03720.1"/>
    <property type="molecule type" value="Genomic_DNA"/>
</dbReference>
<gene>
    <name evidence="1" type="ORF">Q644_00120</name>
</gene>
<evidence type="ECO:0000313" key="1">
    <source>
        <dbReference type="EMBL" id="ERM03720.1"/>
    </source>
</evidence>
<dbReference type="SUPFAM" id="SSF46785">
    <property type="entry name" value="Winged helix' DNA-binding domain"/>
    <property type="match status" value="1"/>
</dbReference>
<sequence>MTSKSDGEPVTASATAANGALAVTLGKNPERIRDHNRRVVLDVVRRHGPLGRMHIARLTHLTAQAIANIVDELVSENLLMQLGRLKTGRGQPPIQFAVNPEGAMTIGVEMGSTHMVTTASIFPASQERSMYARSMMSAPPTSFPRSCERKSMQ</sequence>
<accession>U4VCJ1</accession>
<protein>
    <recommendedName>
        <fullName evidence="3">ROK family protein</fullName>
    </recommendedName>
</protein>
<dbReference type="PATRIC" id="fig|1337887.3.peg.29"/>
<organism evidence="1 2">
    <name type="scientific">Brucella intermedia 229E</name>
    <dbReference type="NCBI Taxonomy" id="1337887"/>
    <lineage>
        <taxon>Bacteria</taxon>
        <taxon>Pseudomonadati</taxon>
        <taxon>Pseudomonadota</taxon>
        <taxon>Alphaproteobacteria</taxon>
        <taxon>Hyphomicrobiales</taxon>
        <taxon>Brucellaceae</taxon>
        <taxon>Brucella/Ochrobactrum group</taxon>
        <taxon>Brucella</taxon>
    </lineage>
</organism>
<dbReference type="Gene3D" id="1.10.10.10">
    <property type="entry name" value="Winged helix-like DNA-binding domain superfamily/Winged helix DNA-binding domain"/>
    <property type="match status" value="1"/>
</dbReference>
<dbReference type="Proteomes" id="UP000016842">
    <property type="component" value="Unassembled WGS sequence"/>
</dbReference>